<evidence type="ECO:0000256" key="1">
    <source>
        <dbReference type="SAM" id="SignalP"/>
    </source>
</evidence>
<feature type="chain" id="PRO_5017239939" evidence="1">
    <location>
        <begin position="27"/>
        <end position="166"/>
    </location>
</feature>
<keyword evidence="3" id="KW-0413">Isomerase</keyword>
<dbReference type="Proteomes" id="UP000243468">
    <property type="component" value="Unassembled WGS sequence"/>
</dbReference>
<dbReference type="STRING" id="1226327.SAMN05421732_10423"/>
<keyword evidence="1" id="KW-0732">Signal</keyword>
<dbReference type="InterPro" id="IPR016087">
    <property type="entry name" value="Chalcone_isomerase"/>
</dbReference>
<keyword evidence="4" id="KW-1185">Reference proteome</keyword>
<evidence type="ECO:0000259" key="2">
    <source>
        <dbReference type="Pfam" id="PF16036"/>
    </source>
</evidence>
<proteinExistence type="predicted"/>
<dbReference type="OrthoDB" id="270742at2"/>
<evidence type="ECO:0000313" key="4">
    <source>
        <dbReference type="Proteomes" id="UP000243468"/>
    </source>
</evidence>
<dbReference type="EMBL" id="FMYO01000004">
    <property type="protein sequence ID" value="SDC20359.1"/>
    <property type="molecule type" value="Genomic_DNA"/>
</dbReference>
<gene>
    <name evidence="3" type="ORF">SAMN05421732_10423</name>
</gene>
<dbReference type="Pfam" id="PF16036">
    <property type="entry name" value="Chalcone_3"/>
    <property type="match status" value="1"/>
</dbReference>
<reference evidence="4" key="1">
    <citation type="submission" date="2016-09" db="EMBL/GenBank/DDBJ databases">
        <authorList>
            <person name="Varghese N."/>
            <person name="Submissions S."/>
        </authorList>
    </citation>
    <scope>NUCLEOTIDE SEQUENCE [LARGE SCALE GENOMIC DNA]</scope>
    <source>
        <strain evidence="4">ANC 4667</strain>
    </source>
</reference>
<dbReference type="RefSeq" id="WP_092819531.1">
    <property type="nucleotide sequence ID" value="NZ_BAABKJ010000010.1"/>
</dbReference>
<accession>A0A1G6JNP6</accession>
<protein>
    <submittedName>
        <fullName evidence="3">Chalcone isomerase-like</fullName>
    </submittedName>
</protein>
<sequence>MATAFQKLAVSTALLMGCSFSPWAQAQSLNQCGNGPLMVGQKQVGMASYFAQNCSQSWQEQTIQMDFAYTQNIPEWAFKRAATHLLKRNVKDPNIQAIFKPISDLYRPVRSGDLYRLKYTHATQTLSLSLNRKNLGQLQHPLAQQYFNIWLGPQPFSAKLKQQLLN</sequence>
<dbReference type="PROSITE" id="PS51257">
    <property type="entry name" value="PROKAR_LIPOPROTEIN"/>
    <property type="match status" value="1"/>
</dbReference>
<organism evidence="3 4">
    <name type="scientific">Acinetobacter kookii</name>
    <dbReference type="NCBI Taxonomy" id="1226327"/>
    <lineage>
        <taxon>Bacteria</taxon>
        <taxon>Pseudomonadati</taxon>
        <taxon>Pseudomonadota</taxon>
        <taxon>Gammaproteobacteria</taxon>
        <taxon>Moraxellales</taxon>
        <taxon>Moraxellaceae</taxon>
        <taxon>Acinetobacter</taxon>
    </lineage>
</organism>
<dbReference type="AlphaFoldDB" id="A0A1G6JNP6"/>
<feature type="domain" description="Chalcone isomerase" evidence="2">
    <location>
        <begin position="59"/>
        <end position="165"/>
    </location>
</feature>
<feature type="signal peptide" evidence="1">
    <location>
        <begin position="1"/>
        <end position="26"/>
    </location>
</feature>
<dbReference type="GO" id="GO:0016853">
    <property type="term" value="F:isomerase activity"/>
    <property type="evidence" value="ECO:0007669"/>
    <property type="project" value="UniProtKB-KW"/>
</dbReference>
<evidence type="ECO:0000313" key="3">
    <source>
        <dbReference type="EMBL" id="SDC20359.1"/>
    </source>
</evidence>
<name>A0A1G6JNP6_9GAMM</name>